<organism evidence="1 2">
    <name type="scientific">Pandoraea capi</name>
    <dbReference type="NCBI Taxonomy" id="2508286"/>
    <lineage>
        <taxon>Bacteria</taxon>
        <taxon>Pseudomonadati</taxon>
        <taxon>Pseudomonadota</taxon>
        <taxon>Betaproteobacteria</taxon>
        <taxon>Burkholderiales</taxon>
        <taxon>Burkholderiaceae</taxon>
        <taxon>Pandoraea</taxon>
    </lineage>
</organism>
<dbReference type="Proteomes" id="UP000366065">
    <property type="component" value="Unassembled WGS sequence"/>
</dbReference>
<evidence type="ECO:0000313" key="1">
    <source>
        <dbReference type="EMBL" id="VVE12680.1"/>
    </source>
</evidence>
<proteinExistence type="predicted"/>
<accession>A0ABY6W0U4</accession>
<name>A0ABY6W0U4_9BURK</name>
<sequence>MTRDQSDQIEELLRDWYRWQIRQSHAETLSHFYRPTDMTCRQYVTPQWDGDDETDYQWADDRVAEQVQLCVDQLPAEQRAAISVSMRNKECGAQVWRSARAITPHETYHAAKVALLPKFVAKHLISQQELLGA</sequence>
<evidence type="ECO:0000313" key="2">
    <source>
        <dbReference type="Proteomes" id="UP000366065"/>
    </source>
</evidence>
<keyword evidence="2" id="KW-1185">Reference proteome</keyword>
<dbReference type="EMBL" id="CABPRV010000005">
    <property type="protein sequence ID" value="VVE12680.1"/>
    <property type="molecule type" value="Genomic_DNA"/>
</dbReference>
<dbReference type="RefSeq" id="WP_150721645.1">
    <property type="nucleotide sequence ID" value="NZ_CABPRV010000005.1"/>
</dbReference>
<gene>
    <name evidence="1" type="ORF">PCA20602_02717</name>
</gene>
<reference evidence="1 2" key="1">
    <citation type="submission" date="2019-08" db="EMBL/GenBank/DDBJ databases">
        <authorList>
            <person name="Peeters C."/>
        </authorList>
    </citation>
    <scope>NUCLEOTIDE SEQUENCE [LARGE SCALE GENOMIC DNA]</scope>
    <source>
        <strain evidence="1 2">LMG 20602</strain>
    </source>
</reference>
<protein>
    <submittedName>
        <fullName evidence="1">Uncharacterized protein</fullName>
    </submittedName>
</protein>
<comment type="caution">
    <text evidence="1">The sequence shown here is derived from an EMBL/GenBank/DDBJ whole genome shotgun (WGS) entry which is preliminary data.</text>
</comment>